<evidence type="ECO:0000313" key="1">
    <source>
        <dbReference type="EMBL" id="EMZ27891.1"/>
    </source>
</evidence>
<dbReference type="HOGENOM" id="CLU_1641210_0_0_9"/>
<accession>N2AIL2</accession>
<name>N2AIL2_9FIRM</name>
<dbReference type="PATRIC" id="fig|1235802.3.peg.2153"/>
<comment type="caution">
    <text evidence="1">The sequence shown here is derived from an EMBL/GenBank/DDBJ whole genome shotgun (WGS) entry which is preliminary data.</text>
</comment>
<dbReference type="STRING" id="1235802.C823_02030"/>
<gene>
    <name evidence="1" type="ORF">C823_02030</name>
</gene>
<dbReference type="EMBL" id="AQFT01000066">
    <property type="protein sequence ID" value="EMZ27891.1"/>
    <property type="molecule type" value="Genomic_DNA"/>
</dbReference>
<proteinExistence type="predicted"/>
<dbReference type="eggNOG" id="COG1484">
    <property type="taxonomic scope" value="Bacteria"/>
</dbReference>
<reference evidence="1 2" key="1">
    <citation type="journal article" date="2014" name="Genome Announc.">
        <title>Draft genome sequences of the altered schaedler flora, a defined bacterial community from gnotobiotic mice.</title>
        <authorList>
            <person name="Wannemuehler M.J."/>
            <person name="Overstreet A.M."/>
            <person name="Ward D.V."/>
            <person name="Phillips G.J."/>
        </authorList>
    </citation>
    <scope>NUCLEOTIDE SEQUENCE [LARGE SCALE GENOMIC DNA]</scope>
    <source>
        <strain evidence="1 2">ASF492</strain>
    </source>
</reference>
<organism evidence="1 2">
    <name type="scientific">Eubacterium plexicaudatum ASF492</name>
    <dbReference type="NCBI Taxonomy" id="1235802"/>
    <lineage>
        <taxon>Bacteria</taxon>
        <taxon>Bacillati</taxon>
        <taxon>Bacillota</taxon>
        <taxon>Clostridia</taxon>
        <taxon>Eubacteriales</taxon>
        <taxon>Eubacteriaceae</taxon>
        <taxon>Eubacterium</taxon>
    </lineage>
</organism>
<sequence length="161" mass="18317">MTEITAEVRAAIDRAAGDMELAGDEYIELADGLIHCKKCRGSRQTVVPRFGGSGYFMPRCLCSCQQKAQEERKAMEKQKERMERIKCRKAQGLQDRYLYDSLSPMITARIPSWRRHTPMWGIGRKHTGTIPAFCSLVTWEPGNLFLPAVLPMSCLTVKCRF</sequence>
<evidence type="ECO:0008006" key="3">
    <source>
        <dbReference type="Google" id="ProtNLM"/>
    </source>
</evidence>
<protein>
    <recommendedName>
        <fullName evidence="3">ATP-binding protein</fullName>
    </recommendedName>
</protein>
<evidence type="ECO:0000313" key="2">
    <source>
        <dbReference type="Proteomes" id="UP000012589"/>
    </source>
</evidence>
<dbReference type="Proteomes" id="UP000012589">
    <property type="component" value="Unassembled WGS sequence"/>
</dbReference>
<dbReference type="AlphaFoldDB" id="N2AIL2"/>
<keyword evidence="2" id="KW-1185">Reference proteome</keyword>